<gene>
    <name evidence="1" type="ORF">CVT26_004023</name>
</gene>
<comment type="caution">
    <text evidence="1">The sequence shown here is derived from an EMBL/GenBank/DDBJ whole genome shotgun (WGS) entry which is preliminary data.</text>
</comment>
<reference evidence="1 2" key="1">
    <citation type="journal article" date="2018" name="Evol. Lett.">
        <title>Horizontal gene cluster transfer increased hallucinogenic mushroom diversity.</title>
        <authorList>
            <person name="Reynolds H.T."/>
            <person name="Vijayakumar V."/>
            <person name="Gluck-Thaler E."/>
            <person name="Korotkin H.B."/>
            <person name="Matheny P.B."/>
            <person name="Slot J.C."/>
        </authorList>
    </citation>
    <scope>NUCLEOTIDE SEQUENCE [LARGE SCALE GENOMIC DNA]</scope>
    <source>
        <strain evidence="1 2">SRW20</strain>
    </source>
</reference>
<protein>
    <submittedName>
        <fullName evidence="1">Uncharacterized protein</fullName>
    </submittedName>
</protein>
<keyword evidence="2" id="KW-1185">Reference proteome</keyword>
<proteinExistence type="predicted"/>
<accession>A0A409X1J1</accession>
<sequence>MAVAYFLPLHSFPSIPSPLLPPIPIHHIGKCKQCKHVGRAIALLAHLQDGNSKRWTLFYSIHHHLSPPTSLRLCLTALLRILPNLPADIGFVAAASLGTDGDERVAA</sequence>
<dbReference type="Proteomes" id="UP000284706">
    <property type="component" value="Unassembled WGS sequence"/>
</dbReference>
<name>A0A409X1J1_9AGAR</name>
<dbReference type="EMBL" id="NHYE01004440">
    <property type="protein sequence ID" value="PPQ84606.1"/>
    <property type="molecule type" value="Genomic_DNA"/>
</dbReference>
<evidence type="ECO:0000313" key="1">
    <source>
        <dbReference type="EMBL" id="PPQ84606.1"/>
    </source>
</evidence>
<dbReference type="InParanoid" id="A0A409X1J1"/>
<evidence type="ECO:0000313" key="2">
    <source>
        <dbReference type="Proteomes" id="UP000284706"/>
    </source>
</evidence>
<organism evidence="1 2">
    <name type="scientific">Gymnopilus dilepis</name>
    <dbReference type="NCBI Taxonomy" id="231916"/>
    <lineage>
        <taxon>Eukaryota</taxon>
        <taxon>Fungi</taxon>
        <taxon>Dikarya</taxon>
        <taxon>Basidiomycota</taxon>
        <taxon>Agaricomycotina</taxon>
        <taxon>Agaricomycetes</taxon>
        <taxon>Agaricomycetidae</taxon>
        <taxon>Agaricales</taxon>
        <taxon>Agaricineae</taxon>
        <taxon>Hymenogastraceae</taxon>
        <taxon>Gymnopilus</taxon>
    </lineage>
</organism>
<dbReference type="AlphaFoldDB" id="A0A409X1J1"/>